<accession>A0A2P6CEF3</accession>
<gene>
    <name evidence="9" type="ORF">BTO14_08235</name>
</gene>
<dbReference type="AlphaFoldDB" id="A0A2P6CEF3"/>
<feature type="domain" description="PPIase cyclophilin-type" evidence="8">
    <location>
        <begin position="40"/>
        <end position="217"/>
    </location>
</feature>
<dbReference type="EC" id="5.2.1.8" evidence="3 6"/>
<dbReference type="InterPro" id="IPR044666">
    <property type="entry name" value="Cyclophilin_A-like"/>
</dbReference>
<name>A0A2P6CEF3_9FLAO</name>
<dbReference type="InterPro" id="IPR029000">
    <property type="entry name" value="Cyclophilin-like_dom_sf"/>
</dbReference>
<evidence type="ECO:0000256" key="1">
    <source>
        <dbReference type="ARBA" id="ARBA00000971"/>
    </source>
</evidence>
<feature type="domain" description="PPIase FKBP-type" evidence="7">
    <location>
        <begin position="296"/>
        <end position="386"/>
    </location>
</feature>
<dbReference type="Gene3D" id="3.10.50.40">
    <property type="match status" value="1"/>
</dbReference>
<dbReference type="PROSITE" id="PS51257">
    <property type="entry name" value="PROKAR_LIPOPROTEIN"/>
    <property type="match status" value="1"/>
</dbReference>
<evidence type="ECO:0000259" key="7">
    <source>
        <dbReference type="PROSITE" id="PS50059"/>
    </source>
</evidence>
<evidence type="ECO:0000256" key="6">
    <source>
        <dbReference type="PROSITE-ProRule" id="PRU00277"/>
    </source>
</evidence>
<dbReference type="PRINTS" id="PR00153">
    <property type="entry name" value="CSAPPISMRASE"/>
</dbReference>
<dbReference type="EMBL" id="MSCK01000001">
    <property type="protein sequence ID" value="PQJ73248.1"/>
    <property type="molecule type" value="Genomic_DNA"/>
</dbReference>
<dbReference type="Pfam" id="PF00160">
    <property type="entry name" value="Pro_isomerase"/>
    <property type="match status" value="1"/>
</dbReference>
<dbReference type="InterPro" id="IPR046357">
    <property type="entry name" value="PPIase_dom_sf"/>
</dbReference>
<dbReference type="CDD" id="cd00317">
    <property type="entry name" value="cyclophilin"/>
    <property type="match status" value="1"/>
</dbReference>
<dbReference type="SUPFAM" id="SSF50891">
    <property type="entry name" value="Cyclophilin-like"/>
    <property type="match status" value="1"/>
</dbReference>
<dbReference type="PROSITE" id="PS50072">
    <property type="entry name" value="CSA_PPIASE_2"/>
    <property type="match status" value="1"/>
</dbReference>
<keyword evidence="5 6" id="KW-0413">Isomerase</keyword>
<dbReference type="OrthoDB" id="9807797at2"/>
<protein>
    <recommendedName>
        <fullName evidence="3 6">peptidylprolyl isomerase</fullName>
        <ecNumber evidence="3 6">5.2.1.8</ecNumber>
    </recommendedName>
</protein>
<dbReference type="PANTHER" id="PTHR45625:SF4">
    <property type="entry name" value="PEPTIDYLPROLYL ISOMERASE DOMAIN AND WD REPEAT-CONTAINING PROTEIN 1"/>
    <property type="match status" value="1"/>
</dbReference>
<organism evidence="9 10">
    <name type="scientific">Polaribacter butkevichii</name>
    <dbReference type="NCBI Taxonomy" id="218490"/>
    <lineage>
        <taxon>Bacteria</taxon>
        <taxon>Pseudomonadati</taxon>
        <taxon>Bacteroidota</taxon>
        <taxon>Flavobacteriia</taxon>
        <taxon>Flavobacteriales</taxon>
        <taxon>Flavobacteriaceae</taxon>
    </lineage>
</organism>
<comment type="catalytic activity">
    <reaction evidence="1 6">
        <text>[protein]-peptidylproline (omega=180) = [protein]-peptidylproline (omega=0)</text>
        <dbReference type="Rhea" id="RHEA:16237"/>
        <dbReference type="Rhea" id="RHEA-COMP:10747"/>
        <dbReference type="Rhea" id="RHEA-COMP:10748"/>
        <dbReference type="ChEBI" id="CHEBI:83833"/>
        <dbReference type="ChEBI" id="CHEBI:83834"/>
        <dbReference type="EC" id="5.2.1.8"/>
    </reaction>
</comment>
<evidence type="ECO:0000259" key="8">
    <source>
        <dbReference type="PROSITE" id="PS50072"/>
    </source>
</evidence>
<proteinExistence type="inferred from homology"/>
<evidence type="ECO:0000256" key="5">
    <source>
        <dbReference type="ARBA" id="ARBA00023235"/>
    </source>
</evidence>
<dbReference type="PROSITE" id="PS50059">
    <property type="entry name" value="FKBP_PPIASE"/>
    <property type="match status" value="1"/>
</dbReference>
<evidence type="ECO:0000256" key="3">
    <source>
        <dbReference type="ARBA" id="ARBA00013194"/>
    </source>
</evidence>
<evidence type="ECO:0000256" key="4">
    <source>
        <dbReference type="ARBA" id="ARBA00023110"/>
    </source>
</evidence>
<evidence type="ECO:0000313" key="9">
    <source>
        <dbReference type="EMBL" id="PQJ73248.1"/>
    </source>
</evidence>
<dbReference type="PROSITE" id="PS00170">
    <property type="entry name" value="CSA_PPIASE_1"/>
    <property type="match status" value="1"/>
</dbReference>
<comment type="caution">
    <text evidence="9">The sequence shown here is derived from an EMBL/GenBank/DDBJ whole genome shotgun (WGS) entry which is preliminary data.</text>
</comment>
<evidence type="ECO:0000256" key="2">
    <source>
        <dbReference type="ARBA" id="ARBA00007365"/>
    </source>
</evidence>
<dbReference type="InterPro" id="IPR002130">
    <property type="entry name" value="Cyclophilin-type_PPIase_dom"/>
</dbReference>
<comment type="similarity">
    <text evidence="2">Belongs to the cyclophilin-type PPIase family.</text>
</comment>
<dbReference type="Pfam" id="PF00254">
    <property type="entry name" value="FKBP_C"/>
    <property type="match status" value="1"/>
</dbReference>
<keyword evidence="10" id="KW-1185">Reference proteome</keyword>
<dbReference type="InterPro" id="IPR001179">
    <property type="entry name" value="PPIase_FKBP_dom"/>
</dbReference>
<dbReference type="RefSeq" id="WP_105048912.1">
    <property type="nucleotide sequence ID" value="NZ_CP150661.1"/>
</dbReference>
<evidence type="ECO:0000313" key="10">
    <source>
        <dbReference type="Proteomes" id="UP000247345"/>
    </source>
</evidence>
<dbReference type="PANTHER" id="PTHR45625">
    <property type="entry name" value="PEPTIDYL-PROLYL CIS-TRANS ISOMERASE-RELATED"/>
    <property type="match status" value="1"/>
</dbReference>
<dbReference type="SUPFAM" id="SSF54534">
    <property type="entry name" value="FKBP-like"/>
    <property type="match status" value="1"/>
</dbReference>
<dbReference type="Proteomes" id="UP000247345">
    <property type="component" value="Unassembled WGS sequence"/>
</dbReference>
<dbReference type="Gene3D" id="2.40.100.10">
    <property type="entry name" value="Cyclophilin-like"/>
    <property type="match status" value="1"/>
</dbReference>
<reference evidence="9 10" key="1">
    <citation type="submission" date="2016-12" db="EMBL/GenBank/DDBJ databases">
        <title>Trade-off between light-utilization and light-protection in marine flavobacteria.</title>
        <authorList>
            <person name="Kumagai Y."/>
            <person name="Yoshizawa S."/>
            <person name="Kogure K."/>
            <person name="Iwasaki W."/>
        </authorList>
    </citation>
    <scope>NUCLEOTIDE SEQUENCE [LARGE SCALE GENOMIC DNA]</scope>
    <source>
        <strain evidence="9 10">KCTC 12100</strain>
    </source>
</reference>
<sequence>MKNLKYLIAFVVLLTACKTTPEKYKELKDGVYAEILTNKGEVLVELYAENVPMTVANFVSLVEGTNSKLVDSLKGKDFYEGVIFHRVVDNFVIQGGGFTANGRKDAGYVFGDEFPKSEDGNLMYRHNDKGILSMANAGPTTNNTQFFITHKAIPHLDGKHTVFGKTVINSVQLKELKSKIKDSLQLKKAIDSTRMAVVNSIVQKDTILTVKIIKLGAKANNFNAANVFDAELVKFENSEKDHKKAEEEVEKARYANYLVEKAAFLAKMDEAKAVKTSSGLRILKLKKTSGKKIVDNKPLSIHYTLYTADGKKIQSTSDTNAAPFVCQLDDAQRPMIAGFKEGVLTMNEGEKVRLFIPYYLGYGEEKYGPFPAKSDLVFEIEVLKIGK</sequence>
<dbReference type="GO" id="GO:0006457">
    <property type="term" value="P:protein folding"/>
    <property type="evidence" value="ECO:0007669"/>
    <property type="project" value="InterPro"/>
</dbReference>
<dbReference type="InterPro" id="IPR020892">
    <property type="entry name" value="Cyclophilin-type_PPIase_CS"/>
</dbReference>
<dbReference type="GO" id="GO:0003755">
    <property type="term" value="F:peptidyl-prolyl cis-trans isomerase activity"/>
    <property type="evidence" value="ECO:0007669"/>
    <property type="project" value="UniProtKB-KW"/>
</dbReference>
<keyword evidence="4 6" id="KW-0697">Rotamase</keyword>